<accession>A0A1Z1MPW3</accession>
<dbReference type="AlphaFoldDB" id="A0A1Z1MPW3"/>
<dbReference type="EMBL" id="MF101449">
    <property type="protein sequence ID" value="ARW67892.1"/>
    <property type="molecule type" value="Genomic_DNA"/>
</dbReference>
<dbReference type="Gene3D" id="1.20.910.10">
    <property type="entry name" value="Heme oxygenase-like"/>
    <property type="match status" value="1"/>
</dbReference>
<gene>
    <name evidence="1" type="primary">orf57</name>
</gene>
<dbReference type="SUPFAM" id="SSF48613">
    <property type="entry name" value="Heme oxygenase-like"/>
    <property type="match status" value="1"/>
</dbReference>
<dbReference type="PRINTS" id="PR00088">
    <property type="entry name" value="HAEMOXYGNASE"/>
</dbReference>
<reference evidence="1" key="1">
    <citation type="journal article" date="2017" name="J. Phycol.">
        <title>Analysis of chloroplast genomes and a supermatrix inform reclassification of the Rhodomelaceae (Rhodophyta).</title>
        <authorList>
            <person name="Diaz-Tapia P."/>
            <person name="Maggs C.A."/>
            <person name="West J.A."/>
            <person name="Verbruggen H."/>
        </authorList>
    </citation>
    <scope>NUCLEOTIDE SEQUENCE</scope>
    <source>
        <strain evidence="1">PD1540</strain>
    </source>
</reference>
<organism evidence="1">
    <name type="scientific">Kuetzingia canaliculata</name>
    <name type="common">Red alga</name>
    <name type="synonym">Rytiphlaea canaliculata</name>
    <dbReference type="NCBI Taxonomy" id="228262"/>
    <lineage>
        <taxon>Eukaryota</taxon>
        <taxon>Rhodophyta</taxon>
        <taxon>Florideophyceae</taxon>
        <taxon>Rhodymeniophycidae</taxon>
        <taxon>Ceramiales</taxon>
        <taxon>Rhodomelaceae</taxon>
        <taxon>Amansieae</taxon>
        <taxon>Kuetzingia</taxon>
    </lineage>
</organism>
<dbReference type="InterPro" id="IPR016053">
    <property type="entry name" value="Haem_Oase-like"/>
</dbReference>
<dbReference type="RefSeq" id="YP_009398706.1">
    <property type="nucleotide sequence ID" value="NC_035293.1"/>
</dbReference>
<keyword evidence="1" id="KW-0150">Chloroplast</keyword>
<dbReference type="InterPro" id="IPR002051">
    <property type="entry name" value="Haem_Oase"/>
</dbReference>
<dbReference type="GO" id="GO:0006788">
    <property type="term" value="P:heme oxidation"/>
    <property type="evidence" value="ECO:0007669"/>
    <property type="project" value="InterPro"/>
</dbReference>
<protein>
    <submittedName>
        <fullName evidence="1">Uncharacterized protein</fullName>
    </submittedName>
</protein>
<dbReference type="Pfam" id="PF01126">
    <property type="entry name" value="Heme_oxygenase"/>
    <property type="match status" value="1"/>
</dbReference>
<name>A0A1Z1MPW3_KUECA</name>
<dbReference type="GeneID" id="33361278"/>
<dbReference type="InterPro" id="IPR016084">
    <property type="entry name" value="Haem_Oase-like_multi-hlx"/>
</dbReference>
<evidence type="ECO:0000313" key="1">
    <source>
        <dbReference type="EMBL" id="ARW67892.1"/>
    </source>
</evidence>
<dbReference type="GO" id="GO:0004392">
    <property type="term" value="F:heme oxygenase (decyclizing) activity"/>
    <property type="evidence" value="ECO:0007669"/>
    <property type="project" value="InterPro"/>
</dbReference>
<proteinExistence type="predicted"/>
<keyword evidence="1" id="KW-0934">Plastid</keyword>
<geneLocation type="chloroplast" evidence="1"/>
<sequence length="57" mass="6478">MSTNLAQQLREGTTKSHRMAENISFVKSFLGGVVNKKFYHKLVGNLFFVYEAIKNLA</sequence>